<sequence length="528" mass="61391">MSHLVHAACGCDFFLSFSSFDPKVLRIVHTLKQYLEKNKVTFYCIDSCAYDHNYTESLLLQSIRSKIFLFFIDRFSLESDLFLYTYQYAKFYRKTNCLPVLVPVLCEQSLNETSSNLAASLADGCLLNFQISQVESMENFLTSLRDSIHDLVPISSHNNSVRHDDRFRPKNSTEEAFMNKMKSQEGHLMKKMLISSINIKSLFPAQKIISCLSIPHSSLKCHIDTMLSADFHLSWLDTVLINKINYFSLLWTANDPNGTKTRAARPPPYLIFYDLNPAQLESICSEHTKNNWSLELIDSYIMHKNPILLKKRRQTRTSASKKSTEEIQYFCQFKYCPDTTPNQLKHSVIDTRFGQVYGQACGPLKDKLLIPLRHTRVSMNVNVVNNVHFYHSLLVRSINVEEKSCYEKSRILDENDSVIVDNVYQVRENLSDQDLMLVYEELSRSNWRMIDLKAYKDKNFDVKFSTIWTSLESFREGTSLLFVGITQCELDQVAHKLNAKRLYPKLVVNYGYLNIKHEHVYVVYFTQE</sequence>
<dbReference type="AlphaFoldDB" id="A0A3M7RN78"/>
<name>A0A3M7RN78_BRAPC</name>
<evidence type="ECO:0008006" key="3">
    <source>
        <dbReference type="Google" id="ProtNLM"/>
    </source>
</evidence>
<dbReference type="SUPFAM" id="SSF52200">
    <property type="entry name" value="Toll/Interleukin receptor TIR domain"/>
    <property type="match status" value="1"/>
</dbReference>
<protein>
    <recommendedName>
        <fullName evidence="3">TIR domain-containing protein</fullName>
    </recommendedName>
</protein>
<keyword evidence="2" id="KW-1185">Reference proteome</keyword>
<organism evidence="1 2">
    <name type="scientific">Brachionus plicatilis</name>
    <name type="common">Marine rotifer</name>
    <name type="synonym">Brachionus muelleri</name>
    <dbReference type="NCBI Taxonomy" id="10195"/>
    <lineage>
        <taxon>Eukaryota</taxon>
        <taxon>Metazoa</taxon>
        <taxon>Spiralia</taxon>
        <taxon>Gnathifera</taxon>
        <taxon>Rotifera</taxon>
        <taxon>Eurotatoria</taxon>
        <taxon>Monogononta</taxon>
        <taxon>Pseudotrocha</taxon>
        <taxon>Ploima</taxon>
        <taxon>Brachionidae</taxon>
        <taxon>Brachionus</taxon>
    </lineage>
</organism>
<evidence type="ECO:0000313" key="1">
    <source>
        <dbReference type="EMBL" id="RNA24992.1"/>
    </source>
</evidence>
<comment type="caution">
    <text evidence="1">The sequence shown here is derived from an EMBL/GenBank/DDBJ whole genome shotgun (WGS) entry which is preliminary data.</text>
</comment>
<dbReference type="InterPro" id="IPR035897">
    <property type="entry name" value="Toll_tir_struct_dom_sf"/>
</dbReference>
<reference evidence="1 2" key="1">
    <citation type="journal article" date="2018" name="Sci. Rep.">
        <title>Genomic signatures of local adaptation to the degree of environmental predictability in rotifers.</title>
        <authorList>
            <person name="Franch-Gras L."/>
            <person name="Hahn C."/>
            <person name="Garcia-Roger E.M."/>
            <person name="Carmona M.J."/>
            <person name="Serra M."/>
            <person name="Gomez A."/>
        </authorList>
    </citation>
    <scope>NUCLEOTIDE SEQUENCE [LARGE SCALE GENOMIC DNA]</scope>
    <source>
        <strain evidence="1">HYR1</strain>
    </source>
</reference>
<dbReference type="Proteomes" id="UP000276133">
    <property type="component" value="Unassembled WGS sequence"/>
</dbReference>
<gene>
    <name evidence="1" type="ORF">BpHYR1_028381</name>
</gene>
<dbReference type="OrthoDB" id="9975128at2759"/>
<dbReference type="EMBL" id="REGN01002998">
    <property type="protein sequence ID" value="RNA24992.1"/>
    <property type="molecule type" value="Genomic_DNA"/>
</dbReference>
<proteinExistence type="predicted"/>
<accession>A0A3M7RN78</accession>
<evidence type="ECO:0000313" key="2">
    <source>
        <dbReference type="Proteomes" id="UP000276133"/>
    </source>
</evidence>